<dbReference type="RefSeq" id="WP_013302137.1">
    <property type="nucleotide sequence ID" value="NC_019552.1"/>
</dbReference>
<dbReference type="KEGG" id="mhs:MOS_344"/>
<proteinExistence type="predicted"/>
<dbReference type="AlphaFoldDB" id="A0AAI8AMT5"/>
<reference evidence="1 2" key="1">
    <citation type="journal article" date="2013" name="Genome Announc.">
        <title>Complete Genome Sequence of Mycoplasma hyorhinis Strain SK76.</title>
        <authorList>
            <person name="Goodison S."/>
            <person name="Urquidi V."/>
            <person name="Kumar D."/>
            <person name="Reyes L."/>
            <person name="Rosser C.J."/>
        </authorList>
    </citation>
    <scope>NUCLEOTIDE SEQUENCE [LARGE SCALE GENOMIC DNA]</scope>
    <source>
        <strain evidence="1 2">SK76</strain>
    </source>
</reference>
<name>A0AAI8AMT5_MESHY</name>
<organism evidence="1 2">
    <name type="scientific">Mesomycoplasma hyorhinis SK76</name>
    <dbReference type="NCBI Taxonomy" id="1118964"/>
    <lineage>
        <taxon>Bacteria</taxon>
        <taxon>Bacillati</taxon>
        <taxon>Mycoplasmatota</taxon>
        <taxon>Mycoplasmoidales</taxon>
        <taxon>Metamycoplasmataceae</taxon>
        <taxon>Mesomycoplasma</taxon>
    </lineage>
</organism>
<protein>
    <submittedName>
        <fullName evidence="1">Uncharacterized protein</fullName>
    </submittedName>
</protein>
<accession>A0AAI8AMT5</accession>
<dbReference type="EMBL" id="CP003914">
    <property type="protein sequence ID" value="AFX74269.1"/>
    <property type="molecule type" value="Genomic_DNA"/>
</dbReference>
<evidence type="ECO:0000313" key="1">
    <source>
        <dbReference type="EMBL" id="AFX74269.1"/>
    </source>
</evidence>
<dbReference type="GeneID" id="93248460"/>
<dbReference type="Proteomes" id="UP000009399">
    <property type="component" value="Chromosome"/>
</dbReference>
<gene>
    <name evidence="1" type="ORF">MOS_344</name>
</gene>
<sequence>MSKKILKYIKKQLKNTKIWTNYKKCFRNKKQRFPFVFLDELFDLELSEEEILLFESNLVLVKSEESFKKQIFDFFKQTLYKINHKLLLSNLATFIYYSTKHNKKNNFENEAKRRNSFNNFSLLMVHVSSDFNSYVISLLKKFK</sequence>
<evidence type="ECO:0000313" key="2">
    <source>
        <dbReference type="Proteomes" id="UP000009399"/>
    </source>
</evidence>